<sequence>MIGIAPVAVASSVSGPDFSPRTLLRDYMVVSQMMDQCPEIASDRRMSDKKKQFLTAGEYLVDSLSRRASTIKPGLTNAAARGLLQQWMSRQAGNFGNDQLCNMASTLQLGQYIDTLSAPSTLAQLQHYAMRTDVEIKPLPLTSKENLKTYASPHFQAIALLTIAQSHSKGICRTPNVTSVRLIKKTPKEIRNRPVFIASSLHIVERWDYDCGGRKGRVELTFSRDNDGIIGPYQISDK</sequence>
<dbReference type="EMBL" id="PKUQ01000055">
    <property type="protein sequence ID" value="PLW75060.1"/>
    <property type="molecule type" value="Genomic_DNA"/>
</dbReference>
<dbReference type="AlphaFoldDB" id="A0A2N5XKV6"/>
<name>A0A2N5XKV6_9HYPH</name>
<organism evidence="1 2">
    <name type="scientific">Cohaesibacter celericrescens</name>
    <dbReference type="NCBI Taxonomy" id="2067669"/>
    <lineage>
        <taxon>Bacteria</taxon>
        <taxon>Pseudomonadati</taxon>
        <taxon>Pseudomonadota</taxon>
        <taxon>Alphaproteobacteria</taxon>
        <taxon>Hyphomicrobiales</taxon>
        <taxon>Cohaesibacteraceae</taxon>
    </lineage>
</organism>
<dbReference type="Proteomes" id="UP000234881">
    <property type="component" value="Unassembled WGS sequence"/>
</dbReference>
<evidence type="ECO:0000313" key="1">
    <source>
        <dbReference type="EMBL" id="PLW75060.1"/>
    </source>
</evidence>
<reference evidence="1 2" key="1">
    <citation type="submission" date="2018-01" db="EMBL/GenBank/DDBJ databases">
        <title>The draft genome sequence of Cohaesibacter sp. H1304.</title>
        <authorList>
            <person name="Wang N.-N."/>
            <person name="Du Z.-J."/>
        </authorList>
    </citation>
    <scope>NUCLEOTIDE SEQUENCE [LARGE SCALE GENOMIC DNA]</scope>
    <source>
        <strain evidence="1 2">H1304</strain>
    </source>
</reference>
<proteinExistence type="predicted"/>
<comment type="caution">
    <text evidence="1">The sequence shown here is derived from an EMBL/GenBank/DDBJ whole genome shotgun (WGS) entry which is preliminary data.</text>
</comment>
<protein>
    <submittedName>
        <fullName evidence="1">Uncharacterized protein</fullName>
    </submittedName>
</protein>
<keyword evidence="2" id="KW-1185">Reference proteome</keyword>
<accession>A0A2N5XKV6</accession>
<gene>
    <name evidence="1" type="ORF">C0081_22455</name>
</gene>
<evidence type="ECO:0000313" key="2">
    <source>
        <dbReference type="Proteomes" id="UP000234881"/>
    </source>
</evidence>